<gene>
    <name evidence="4" type="ORF">DX914_14755</name>
</gene>
<feature type="domain" description="DNA-binding transcriptional repressor CapW winged helix-turn-helix" evidence="3">
    <location>
        <begin position="56"/>
        <end position="130"/>
    </location>
</feature>
<dbReference type="EMBL" id="QTSU01000002">
    <property type="protein sequence ID" value="RDZ27482.1"/>
    <property type="molecule type" value="Genomic_DNA"/>
</dbReference>
<comment type="caution">
    <text evidence="4">The sequence shown here is derived from an EMBL/GenBank/DDBJ whole genome shotgun (WGS) entry which is preliminary data.</text>
</comment>
<dbReference type="Pfam" id="PF26107">
    <property type="entry name" value="BrxR_CTD"/>
    <property type="match status" value="1"/>
</dbReference>
<name>A0A371K0V4_9GAMM</name>
<evidence type="ECO:0000259" key="2">
    <source>
        <dbReference type="Pfam" id="PF26107"/>
    </source>
</evidence>
<feature type="domain" description="WYL" evidence="1">
    <location>
        <begin position="163"/>
        <end position="228"/>
    </location>
</feature>
<accession>A0A371K0V4</accession>
<dbReference type="InterPro" id="IPR059020">
    <property type="entry name" value="CapW_CTD"/>
</dbReference>
<dbReference type="PANTHER" id="PTHR34580">
    <property type="match status" value="1"/>
</dbReference>
<dbReference type="Pfam" id="PF26109">
    <property type="entry name" value="WHD_BrxR"/>
    <property type="match status" value="1"/>
</dbReference>
<reference evidence="4 5" key="1">
    <citation type="submission" date="2018-08" db="EMBL/GenBank/DDBJ databases">
        <title>Lysobacter sp. zong2l5, whole genome shotgun sequence.</title>
        <authorList>
            <person name="Zhang X."/>
            <person name="Feng G."/>
            <person name="Zhu H."/>
        </authorList>
    </citation>
    <scope>NUCLEOTIDE SEQUENCE [LARGE SCALE GENOMIC DNA]</scope>
    <source>
        <strain evidence="5">zong2l5</strain>
    </source>
</reference>
<dbReference type="InterPro" id="IPR026881">
    <property type="entry name" value="WYL_dom"/>
</dbReference>
<feature type="domain" description="DNA-binding transcriptional repressor CapW C-terminal dimerisation" evidence="2">
    <location>
        <begin position="249"/>
        <end position="313"/>
    </location>
</feature>
<dbReference type="PANTHER" id="PTHR34580:SF3">
    <property type="entry name" value="PROTEIN PAFB"/>
    <property type="match status" value="1"/>
</dbReference>
<dbReference type="Proteomes" id="UP000264492">
    <property type="component" value="Unassembled WGS sequence"/>
</dbReference>
<dbReference type="Pfam" id="PF13280">
    <property type="entry name" value="WYL"/>
    <property type="match status" value="1"/>
</dbReference>
<evidence type="ECO:0000313" key="4">
    <source>
        <dbReference type="EMBL" id="RDZ27482.1"/>
    </source>
</evidence>
<proteinExistence type="predicted"/>
<sequence length="324" mass="36260">MPSGSRSNSGATASWSNLEPRVPGHGIGSIKRPILLCYRKPPAHFGAMAKTPRGHQERLKAVEILLLWEGQVSRPRLAEIFDVHGTVLSRDMAAYAHLVPDNCQYDTGARAYVVTPYARPQLTDGRFNEYEALVGTLALRGLRAGVELISAEQHATHIQHGPFSRIHTAIREGKQVQIEYRSLNNPEVHERTIRPHAFIQAGPRWHVRAYCDRAKEFRDFNLGRISRVDDPAHSSLPEAAEDKAWNTLITLRLIPHPHLNAAQAQLVRDEYMAGTVARVFEVRLPVSKYLVQAYRAAIDTSRQLPPDFILAVYESSELPPGALL</sequence>
<keyword evidence="5" id="KW-1185">Reference proteome</keyword>
<dbReference type="InterPro" id="IPR051534">
    <property type="entry name" value="CBASS_pafABC_assoc_protein"/>
</dbReference>
<dbReference type="AlphaFoldDB" id="A0A371K0V4"/>
<protein>
    <submittedName>
        <fullName evidence="4">WYL domain-containing transcriptional regulator</fullName>
    </submittedName>
</protein>
<dbReference type="PROSITE" id="PS52050">
    <property type="entry name" value="WYL"/>
    <property type="match status" value="1"/>
</dbReference>
<organism evidence="4 5">
    <name type="scientific">Lysobacter silvisoli</name>
    <dbReference type="NCBI Taxonomy" id="2293254"/>
    <lineage>
        <taxon>Bacteria</taxon>
        <taxon>Pseudomonadati</taxon>
        <taxon>Pseudomonadota</taxon>
        <taxon>Gammaproteobacteria</taxon>
        <taxon>Lysobacterales</taxon>
        <taxon>Lysobacteraceae</taxon>
        <taxon>Lysobacter</taxon>
    </lineage>
</organism>
<evidence type="ECO:0000259" key="3">
    <source>
        <dbReference type="Pfam" id="PF26109"/>
    </source>
</evidence>
<dbReference type="InterPro" id="IPR059019">
    <property type="entry name" value="WHD_CapW"/>
</dbReference>
<evidence type="ECO:0000313" key="5">
    <source>
        <dbReference type="Proteomes" id="UP000264492"/>
    </source>
</evidence>
<evidence type="ECO:0000259" key="1">
    <source>
        <dbReference type="Pfam" id="PF13280"/>
    </source>
</evidence>